<organism evidence="2 3">
    <name type="scientific">Legionella beliardensis</name>
    <dbReference type="NCBI Taxonomy" id="91822"/>
    <lineage>
        <taxon>Bacteria</taxon>
        <taxon>Pseudomonadati</taxon>
        <taxon>Pseudomonadota</taxon>
        <taxon>Gammaproteobacteria</taxon>
        <taxon>Legionellales</taxon>
        <taxon>Legionellaceae</taxon>
        <taxon>Legionella</taxon>
    </lineage>
</organism>
<dbReference type="EMBL" id="UGNV01000001">
    <property type="protein sequence ID" value="STX27992.1"/>
    <property type="molecule type" value="Genomic_DNA"/>
</dbReference>
<gene>
    <name evidence="2" type="ORF">NCTC13315_00514</name>
</gene>
<reference evidence="2 3" key="1">
    <citation type="submission" date="2018-06" db="EMBL/GenBank/DDBJ databases">
        <authorList>
            <consortium name="Pathogen Informatics"/>
            <person name="Doyle S."/>
        </authorList>
    </citation>
    <scope>NUCLEOTIDE SEQUENCE [LARGE SCALE GENOMIC DNA]</scope>
    <source>
        <strain evidence="2 3">NCTC13315</strain>
    </source>
</reference>
<evidence type="ECO:0000313" key="3">
    <source>
        <dbReference type="Proteomes" id="UP000254968"/>
    </source>
</evidence>
<name>A0A378HZ20_9GAMM</name>
<dbReference type="Proteomes" id="UP000254968">
    <property type="component" value="Unassembled WGS sequence"/>
</dbReference>
<evidence type="ECO:0000313" key="2">
    <source>
        <dbReference type="EMBL" id="STX27992.1"/>
    </source>
</evidence>
<accession>A0A378HZ20</accession>
<feature type="compositionally biased region" description="Polar residues" evidence="1">
    <location>
        <begin position="39"/>
        <end position="62"/>
    </location>
</feature>
<keyword evidence="3" id="KW-1185">Reference proteome</keyword>
<dbReference type="RefSeq" id="WP_115301775.1">
    <property type="nucleotide sequence ID" value="NZ_CAAAHO010000006.1"/>
</dbReference>
<protein>
    <submittedName>
        <fullName evidence="2">Uncharacterized protein</fullName>
    </submittedName>
</protein>
<dbReference type="AlphaFoldDB" id="A0A378HZ20"/>
<evidence type="ECO:0000256" key="1">
    <source>
        <dbReference type="SAM" id="MobiDB-lite"/>
    </source>
</evidence>
<feature type="region of interest" description="Disordered" evidence="1">
    <location>
        <begin position="33"/>
        <end position="62"/>
    </location>
</feature>
<proteinExistence type="predicted"/>
<sequence length="62" mass="7229">MFEDDKHIGFKRSPEAIKDPDIEINSIMNRAHHLAKSQAEPQDQHNNQLNQEDSMKEQQPSM</sequence>